<dbReference type="AlphaFoldDB" id="Q5EUE4"/>
<accession>Q5EUE4</accession>
<evidence type="ECO:0000256" key="3">
    <source>
        <dbReference type="ARBA" id="ARBA00022777"/>
    </source>
</evidence>
<feature type="region of interest" description="Disordered" evidence="5">
    <location>
        <begin position="419"/>
        <end position="452"/>
    </location>
</feature>
<proteinExistence type="predicted"/>
<dbReference type="PROSITE" id="PS00108">
    <property type="entry name" value="PROTEIN_KINASE_ST"/>
    <property type="match status" value="1"/>
</dbReference>
<evidence type="ECO:0000256" key="5">
    <source>
        <dbReference type="SAM" id="MobiDB-lite"/>
    </source>
</evidence>
<reference evidence="7" key="1">
    <citation type="submission" date="2004-07" db="EMBL/GenBank/DDBJ databases">
        <title>Eukaryotic signature proteins of Prosthecobacter dejongeii and Gemmata Wa1-1.</title>
        <authorList>
            <person name="Staley J.T."/>
            <person name="Bouzek H.K."/>
            <person name="Jenkins C."/>
        </authorList>
    </citation>
    <scope>NUCLEOTIDE SEQUENCE</scope>
    <source>
        <strain evidence="7">Wa1-1</strain>
    </source>
</reference>
<evidence type="ECO:0000259" key="6">
    <source>
        <dbReference type="PROSITE" id="PS50011"/>
    </source>
</evidence>
<keyword evidence="4" id="KW-0067">ATP-binding</keyword>
<dbReference type="PANTHER" id="PTHR43289">
    <property type="entry name" value="MITOGEN-ACTIVATED PROTEIN KINASE KINASE KINASE 20-RELATED"/>
    <property type="match status" value="1"/>
</dbReference>
<dbReference type="Gene3D" id="3.30.200.20">
    <property type="entry name" value="Phosphorylase Kinase, domain 1"/>
    <property type="match status" value="1"/>
</dbReference>
<dbReference type="SUPFAM" id="SSF56112">
    <property type="entry name" value="Protein kinase-like (PK-like)"/>
    <property type="match status" value="1"/>
</dbReference>
<sequence>MFAAPRAFSLCWPTPAQYRSPTMDAEAAIHPTDEKLAAFGFGKLADADADTIASHVEGCSTCRDRVAGLSGDSFLGRLKATQGRDGTPAPNGSSTVVARNSRPTTGTGATNGEAIPSELANHPQYEDVRELGKGGMGVVYLARNRLLDRIEVLKVANRALLAAPGVTERFLQEIRAAAQLRHPNVVAAYAALEIDPLLVFAMEYVAGEDLDKVVKAGGPLSVASACSYAHQVALGLQHAHEKGMVHRDIKPHNLILAQEGSTAVVKILDFGLAKVTSEKADSGLTGDGKMLGTPHYIAPEQTLDASRADVRADIYSLGCTLYFLLTGKPPFGGASVFEVLQAHHSVEAHPVHHVRPDVPEGVSAVVAKMMRKKPVDRYQTPVEVASALVPFFKPGRPSIAPDRSGSAVGLKVPPTGSWPELNVASAPSVPSTTEGCNRERQRRKWSKSARPENPGIFGPQFLPVGLWPGW</sequence>
<dbReference type="PANTHER" id="PTHR43289:SF6">
    <property type="entry name" value="SERINE_THREONINE-PROTEIN KINASE NEKL-3"/>
    <property type="match status" value="1"/>
</dbReference>
<dbReference type="EMBL" id="AY738511">
    <property type="protein sequence ID" value="AAX07538.1"/>
    <property type="molecule type" value="Genomic_DNA"/>
</dbReference>
<evidence type="ECO:0000313" key="7">
    <source>
        <dbReference type="EMBL" id="AAX07538.1"/>
    </source>
</evidence>
<feature type="compositionally biased region" description="Polar residues" evidence="5">
    <location>
        <begin position="90"/>
        <end position="110"/>
    </location>
</feature>
<protein>
    <submittedName>
        <fullName evidence="7">Cyclin-dependent kinase-activating kinase</fullName>
    </submittedName>
</protein>
<reference evidence="7" key="2">
    <citation type="submission" date="2005-02" db="EMBL/GenBank/DDBJ databases">
        <authorList>
            <person name="Campbell J.W."/>
        </authorList>
    </citation>
    <scope>NUCLEOTIDE SEQUENCE</scope>
    <source>
        <strain evidence="7">Wa1-1</strain>
    </source>
</reference>
<dbReference type="Gene3D" id="1.10.510.10">
    <property type="entry name" value="Transferase(Phosphotransferase) domain 1"/>
    <property type="match status" value="1"/>
</dbReference>
<organism evidence="7">
    <name type="scientific">Gemmata sp. Wa1-1</name>
    <dbReference type="NCBI Taxonomy" id="235140"/>
    <lineage>
        <taxon>Bacteria</taxon>
        <taxon>Pseudomonadati</taxon>
        <taxon>Planctomycetota</taxon>
        <taxon>Planctomycetia</taxon>
        <taxon>Gemmatales</taxon>
        <taxon>Gemmataceae</taxon>
        <taxon>Gemmata</taxon>
    </lineage>
</organism>
<dbReference type="Gene3D" id="1.10.10.1320">
    <property type="entry name" value="Anti-sigma factor, zinc-finger domain"/>
    <property type="match status" value="1"/>
</dbReference>
<dbReference type="GO" id="GO:0005524">
    <property type="term" value="F:ATP binding"/>
    <property type="evidence" value="ECO:0007669"/>
    <property type="project" value="UniProtKB-KW"/>
</dbReference>
<feature type="region of interest" description="Disordered" evidence="5">
    <location>
        <begin position="79"/>
        <end position="121"/>
    </location>
</feature>
<keyword evidence="2" id="KW-0547">Nucleotide-binding</keyword>
<dbReference type="InterPro" id="IPR000719">
    <property type="entry name" value="Prot_kinase_dom"/>
</dbReference>
<dbReference type="CDD" id="cd14014">
    <property type="entry name" value="STKc_PknB_like"/>
    <property type="match status" value="1"/>
</dbReference>
<dbReference type="InterPro" id="IPR041916">
    <property type="entry name" value="Anti_sigma_zinc_sf"/>
</dbReference>
<dbReference type="InterPro" id="IPR008271">
    <property type="entry name" value="Ser/Thr_kinase_AS"/>
</dbReference>
<evidence type="ECO:0000256" key="1">
    <source>
        <dbReference type="ARBA" id="ARBA00022679"/>
    </source>
</evidence>
<dbReference type="InterPro" id="IPR011009">
    <property type="entry name" value="Kinase-like_dom_sf"/>
</dbReference>
<evidence type="ECO:0000256" key="2">
    <source>
        <dbReference type="ARBA" id="ARBA00022741"/>
    </source>
</evidence>
<dbReference type="Pfam" id="PF00069">
    <property type="entry name" value="Pkinase"/>
    <property type="match status" value="1"/>
</dbReference>
<dbReference type="GO" id="GO:0004674">
    <property type="term" value="F:protein serine/threonine kinase activity"/>
    <property type="evidence" value="ECO:0007669"/>
    <property type="project" value="TreeGrafter"/>
</dbReference>
<dbReference type="PROSITE" id="PS50011">
    <property type="entry name" value="PROTEIN_KINASE_DOM"/>
    <property type="match status" value="1"/>
</dbReference>
<keyword evidence="1" id="KW-0808">Transferase</keyword>
<evidence type="ECO:0000256" key="4">
    <source>
        <dbReference type="ARBA" id="ARBA00022840"/>
    </source>
</evidence>
<keyword evidence="3 7" id="KW-0418">Kinase</keyword>
<dbReference type="SMART" id="SM00220">
    <property type="entry name" value="S_TKc"/>
    <property type="match status" value="1"/>
</dbReference>
<feature type="domain" description="Protein kinase" evidence="6">
    <location>
        <begin position="125"/>
        <end position="392"/>
    </location>
</feature>
<name>Q5EUE4_9BACT</name>